<comment type="subcellular location">
    <subcellularLocation>
        <location evidence="1">Nucleus</location>
    </subcellularLocation>
</comment>
<dbReference type="GO" id="GO:0007283">
    <property type="term" value="P:spermatogenesis"/>
    <property type="evidence" value="ECO:0007669"/>
    <property type="project" value="UniProtKB-ARBA"/>
</dbReference>
<dbReference type="NCBIfam" id="NF003301">
    <property type="entry name" value="PRK04301.1"/>
    <property type="match status" value="1"/>
</dbReference>
<evidence type="ECO:0000256" key="10">
    <source>
        <dbReference type="ARBA" id="ARBA00064395"/>
    </source>
</evidence>
<evidence type="ECO:0000256" key="1">
    <source>
        <dbReference type="ARBA" id="ARBA00004123"/>
    </source>
</evidence>
<dbReference type="InterPro" id="IPR010995">
    <property type="entry name" value="DNA_repair_Rad51/TF_NusA_a-hlx"/>
</dbReference>
<dbReference type="SUPFAM" id="SSF47794">
    <property type="entry name" value="Rad51 N-terminal domain-like"/>
    <property type="match status" value="1"/>
</dbReference>
<reference evidence="15" key="1">
    <citation type="submission" date="2022-01" db="EMBL/GenBank/DDBJ databases">
        <authorList>
            <person name="Braso-Vives M."/>
        </authorList>
    </citation>
    <scope>NUCLEOTIDE SEQUENCE</scope>
</reference>
<dbReference type="GO" id="GO:0005524">
    <property type="term" value="F:ATP binding"/>
    <property type="evidence" value="ECO:0007669"/>
    <property type="project" value="UniProtKB-KW"/>
</dbReference>
<dbReference type="GO" id="GO:0000794">
    <property type="term" value="C:condensed nuclear chromosome"/>
    <property type="evidence" value="ECO:0007669"/>
    <property type="project" value="TreeGrafter"/>
</dbReference>
<dbReference type="GO" id="GO:0003690">
    <property type="term" value="F:double-stranded DNA binding"/>
    <property type="evidence" value="ECO:0007669"/>
    <property type="project" value="TreeGrafter"/>
</dbReference>
<dbReference type="GO" id="GO:0070192">
    <property type="term" value="P:chromosome organization involved in meiotic cell cycle"/>
    <property type="evidence" value="ECO:0007669"/>
    <property type="project" value="TreeGrafter"/>
</dbReference>
<dbReference type="GO" id="GO:0042148">
    <property type="term" value="P:DNA strand invasion"/>
    <property type="evidence" value="ECO:0007669"/>
    <property type="project" value="TreeGrafter"/>
</dbReference>
<dbReference type="InterPro" id="IPR003593">
    <property type="entry name" value="AAA+_ATPase"/>
</dbReference>
<evidence type="ECO:0000256" key="7">
    <source>
        <dbReference type="ARBA" id="ARBA00023254"/>
    </source>
</evidence>
<comment type="function">
    <text evidence="9">Participates in meiotic recombination, specifically in homologous strand assimilation, which is required for the resolution of meiotic double-strand breaks.</text>
</comment>
<dbReference type="AlphaFoldDB" id="A0A8K0AI23"/>
<evidence type="ECO:0000259" key="13">
    <source>
        <dbReference type="PROSITE" id="PS50162"/>
    </source>
</evidence>
<dbReference type="InterPro" id="IPR027417">
    <property type="entry name" value="P-loop_NTPase"/>
</dbReference>
<evidence type="ECO:0000256" key="3">
    <source>
        <dbReference type="ARBA" id="ARBA00022741"/>
    </source>
</evidence>
<dbReference type="NCBIfam" id="TIGR02238">
    <property type="entry name" value="recomb_DMC1"/>
    <property type="match status" value="1"/>
</dbReference>
<dbReference type="GO" id="GO:0007131">
    <property type="term" value="P:reciprocal meiotic recombination"/>
    <property type="evidence" value="ECO:0007669"/>
    <property type="project" value="InterPro"/>
</dbReference>
<dbReference type="CDD" id="cd19514">
    <property type="entry name" value="DMC1"/>
    <property type="match status" value="1"/>
</dbReference>
<keyword evidence="7" id="KW-0469">Meiosis</keyword>
<keyword evidence="6" id="KW-0539">Nucleus</keyword>
<comment type="subunit">
    <text evidence="10">Double stacked ring-shaped homooctamer. Interacts with BRCA2. Interacts with the MND1-PSMC3IP heterodimer. Interacts with RAD51AP1; the interaction is direct and stimulates DMC1-mediated homologous recombination.</text>
</comment>
<dbReference type="PANTHER" id="PTHR22942:SF30">
    <property type="entry name" value="MEIOTIC RECOMBINATION PROTEIN DMC1_LIM15 HOMOLOG"/>
    <property type="match status" value="1"/>
</dbReference>
<dbReference type="Pfam" id="PF08423">
    <property type="entry name" value="Rad51"/>
    <property type="match status" value="1"/>
</dbReference>
<keyword evidence="8" id="KW-0131">Cell cycle</keyword>
<keyword evidence="16" id="KW-1185">Reference proteome</keyword>
<proteinExistence type="inferred from homology"/>
<dbReference type="SMART" id="SM00382">
    <property type="entry name" value="AAA"/>
    <property type="match status" value="1"/>
</dbReference>
<evidence type="ECO:0000256" key="2">
    <source>
        <dbReference type="ARBA" id="ARBA00008897"/>
    </source>
</evidence>
<dbReference type="SUPFAM" id="SSF52540">
    <property type="entry name" value="P-loop containing nucleoside triphosphate hydrolases"/>
    <property type="match status" value="1"/>
</dbReference>
<keyword evidence="3 12" id="KW-0547">Nucleotide-binding</keyword>
<protein>
    <recommendedName>
        <fullName evidence="11">Meiotic recombination protein DMC1/LIM15 homolog</fullName>
    </recommendedName>
</protein>
<evidence type="ECO:0000256" key="9">
    <source>
        <dbReference type="ARBA" id="ARBA00056818"/>
    </source>
</evidence>
<comment type="similarity">
    <text evidence="2">Belongs to the RecA family. DMC1 subfamily.</text>
</comment>
<dbReference type="Gene3D" id="1.10.150.20">
    <property type="entry name" value="5' to 3' exonuclease, C-terminal subdomain"/>
    <property type="match status" value="1"/>
</dbReference>
<dbReference type="EMBL" id="OV696694">
    <property type="protein sequence ID" value="CAH1274366.1"/>
    <property type="molecule type" value="Genomic_DNA"/>
</dbReference>
<keyword evidence="4 12" id="KW-0067">ATP-binding</keyword>
<evidence type="ECO:0000256" key="11">
    <source>
        <dbReference type="ARBA" id="ARBA00071838"/>
    </source>
</evidence>
<dbReference type="PROSITE" id="PS50162">
    <property type="entry name" value="RECA_2"/>
    <property type="match status" value="1"/>
</dbReference>
<dbReference type="Pfam" id="PF14520">
    <property type="entry name" value="HHH_5"/>
    <property type="match status" value="1"/>
</dbReference>
<dbReference type="InterPro" id="IPR013632">
    <property type="entry name" value="Rad51_C"/>
</dbReference>
<evidence type="ECO:0000256" key="8">
    <source>
        <dbReference type="ARBA" id="ARBA00023306"/>
    </source>
</evidence>
<name>A0A8K0AI23_BRALA</name>
<accession>A0A8K0AI23</accession>
<dbReference type="FunFam" id="3.40.50.300:FF:000239">
    <property type="entry name" value="Meiotic recombination protein DMC1"/>
    <property type="match status" value="1"/>
</dbReference>
<dbReference type="PROSITE" id="PS50163">
    <property type="entry name" value="RECA_3"/>
    <property type="match status" value="1"/>
</dbReference>
<dbReference type="GO" id="GO:0006312">
    <property type="term" value="P:mitotic recombination"/>
    <property type="evidence" value="ECO:0007669"/>
    <property type="project" value="TreeGrafter"/>
</dbReference>
<sequence>MMQQDQVVEEQLQNEDDDDSFFQDIDMLQNQGINAADLKKLKSAGICTIRGIQMTTRKRLCNIKGISEAKMDKIKEAAAKLGDAGFMTALEYSDRRKTVFKIQTGSSELDKLLGNGIESMAITEAFGEFRTGKTQLSHTLCVSCQLPGPGGYSGGKVVFIDTENTFRPDRLKPIADRFNLDHEAMLDNVLYARAYTSEHQMELLDYVAAKFHEEPGVFKLLIVDSIMALFRVDFSGRGELADRQQKLAQMLSRLQKISEEYNVAVFVTNQMTADPGATMSFQADPKKPIGGNILAHASTTRISLRKGRGENRIAKIYDSPDMPESEATFAISNGGICDAKD</sequence>
<dbReference type="Proteomes" id="UP000838412">
    <property type="component" value="Chromosome 9"/>
</dbReference>
<dbReference type="GO" id="GO:0000150">
    <property type="term" value="F:DNA strand exchange activity"/>
    <property type="evidence" value="ECO:0007669"/>
    <property type="project" value="InterPro"/>
</dbReference>
<evidence type="ECO:0000313" key="15">
    <source>
        <dbReference type="EMBL" id="CAH1274366.1"/>
    </source>
</evidence>
<dbReference type="GO" id="GO:0000730">
    <property type="term" value="P:DNA recombinase assembly"/>
    <property type="evidence" value="ECO:0007669"/>
    <property type="project" value="TreeGrafter"/>
</dbReference>
<keyword evidence="5" id="KW-0238">DNA-binding</keyword>
<evidence type="ECO:0000256" key="4">
    <source>
        <dbReference type="ARBA" id="ARBA00022840"/>
    </source>
</evidence>
<evidence type="ECO:0000256" key="6">
    <source>
        <dbReference type="ARBA" id="ARBA00023242"/>
    </source>
</evidence>
<dbReference type="FunFam" id="1.10.150.20:FF:000032">
    <property type="entry name" value="meiotic recombination protein DMC1/LIM15 homolog"/>
    <property type="match status" value="1"/>
</dbReference>
<dbReference type="Gene3D" id="3.40.50.300">
    <property type="entry name" value="P-loop containing nucleotide triphosphate hydrolases"/>
    <property type="match status" value="1"/>
</dbReference>
<dbReference type="InterPro" id="IPR020587">
    <property type="entry name" value="RecA_monomer-monomer_interface"/>
</dbReference>
<organism evidence="15 16">
    <name type="scientific">Branchiostoma lanceolatum</name>
    <name type="common">Common lancelet</name>
    <name type="synonym">Amphioxus lanceolatum</name>
    <dbReference type="NCBI Taxonomy" id="7740"/>
    <lineage>
        <taxon>Eukaryota</taxon>
        <taxon>Metazoa</taxon>
        <taxon>Chordata</taxon>
        <taxon>Cephalochordata</taxon>
        <taxon>Leptocardii</taxon>
        <taxon>Amphioxiformes</taxon>
        <taxon>Branchiostomatidae</taxon>
        <taxon>Branchiostoma</taxon>
    </lineage>
</organism>
<dbReference type="GO" id="GO:0003697">
    <property type="term" value="F:single-stranded DNA binding"/>
    <property type="evidence" value="ECO:0007669"/>
    <property type="project" value="TreeGrafter"/>
</dbReference>
<dbReference type="OrthoDB" id="10251254at2759"/>
<evidence type="ECO:0000256" key="12">
    <source>
        <dbReference type="RuleBase" id="RU003422"/>
    </source>
</evidence>
<dbReference type="InterPro" id="IPR016467">
    <property type="entry name" value="DNA_recomb/repair_RecA-like"/>
</dbReference>
<dbReference type="InterPro" id="IPR020588">
    <property type="entry name" value="RecA_ATP-bd"/>
</dbReference>
<gene>
    <name evidence="15" type="primary">DMC1</name>
    <name evidence="15" type="ORF">BLAG_LOCUS25411</name>
</gene>
<evidence type="ECO:0000313" key="16">
    <source>
        <dbReference type="Proteomes" id="UP000838412"/>
    </source>
</evidence>
<dbReference type="PANTHER" id="PTHR22942">
    <property type="entry name" value="RECA/RAD51/RADA DNA STRAND-PAIRING FAMILY MEMBER"/>
    <property type="match status" value="1"/>
</dbReference>
<feature type="domain" description="RecA family profile 1" evidence="13">
    <location>
        <begin position="98"/>
        <end position="271"/>
    </location>
</feature>
<dbReference type="InterPro" id="IPR011940">
    <property type="entry name" value="Dmc1"/>
</dbReference>
<evidence type="ECO:0000256" key="5">
    <source>
        <dbReference type="ARBA" id="ARBA00023125"/>
    </source>
</evidence>
<dbReference type="GO" id="GO:0140664">
    <property type="term" value="F:ATP-dependent DNA damage sensor activity"/>
    <property type="evidence" value="ECO:0007669"/>
    <property type="project" value="InterPro"/>
</dbReference>
<evidence type="ECO:0000259" key="14">
    <source>
        <dbReference type="PROSITE" id="PS50163"/>
    </source>
</evidence>
<dbReference type="PIRSF" id="PIRSF005856">
    <property type="entry name" value="Rad51"/>
    <property type="match status" value="1"/>
</dbReference>
<feature type="domain" description="RecA family profile 2" evidence="14">
    <location>
        <begin position="278"/>
        <end position="341"/>
    </location>
</feature>